<dbReference type="PANTHER" id="PTHR30502:SF0">
    <property type="entry name" value="PHOSPHOENOLPYRUVATE CARBOXYLASE FAMILY PROTEIN"/>
    <property type="match status" value="1"/>
</dbReference>
<dbReference type="GO" id="GO:0005737">
    <property type="term" value="C:cytoplasm"/>
    <property type="evidence" value="ECO:0007669"/>
    <property type="project" value="UniProtKB-ARBA"/>
</dbReference>
<dbReference type="InterPro" id="IPR015813">
    <property type="entry name" value="Pyrv/PenolPyrv_kinase-like_dom"/>
</dbReference>
<dbReference type="Proteomes" id="UP000545386">
    <property type="component" value="Unassembled WGS sequence"/>
</dbReference>
<evidence type="ECO:0000259" key="4">
    <source>
        <dbReference type="Pfam" id="PF03328"/>
    </source>
</evidence>
<protein>
    <submittedName>
        <fullName evidence="5">HpcH/HpaI aldolase/citrate lyase family protein</fullName>
    </submittedName>
</protein>
<sequence length="262" mass="27392">MSFAPLALPANTFKHALNNRHPQVGLFMGLNNTVSAEILATCGFDFLLIDCEHGINDMPTVQAQLQAMAPYPTQALVRPVDHNPATLKQLLGMGVQTILAPMVDTATQAEQLVRAIHYPPRGLRGVGTGLERGARWNAISDYVRHAGSNICLVVQIESTDGLNNLEAICAVDGVDGVFIGPSDLAAALGHLGNPQHPEVQAAITSALSRISQAGKAAGLFCGNPGQLAAYRAAGACFMALGADTALLRNAAAQLAATARQNL</sequence>
<name>A0A842HT81_9BURK</name>
<evidence type="ECO:0000256" key="1">
    <source>
        <dbReference type="ARBA" id="ARBA00005568"/>
    </source>
</evidence>
<dbReference type="GO" id="GO:0016832">
    <property type="term" value="F:aldehyde-lyase activity"/>
    <property type="evidence" value="ECO:0007669"/>
    <property type="project" value="TreeGrafter"/>
</dbReference>
<dbReference type="InterPro" id="IPR040442">
    <property type="entry name" value="Pyrv_kinase-like_dom_sf"/>
</dbReference>
<dbReference type="InterPro" id="IPR050251">
    <property type="entry name" value="HpcH-HpaI_aldolase"/>
</dbReference>
<evidence type="ECO:0000313" key="6">
    <source>
        <dbReference type="Proteomes" id="UP000545386"/>
    </source>
</evidence>
<evidence type="ECO:0000256" key="2">
    <source>
        <dbReference type="ARBA" id="ARBA00022723"/>
    </source>
</evidence>
<reference evidence="5 6" key="1">
    <citation type="submission" date="2020-08" db="EMBL/GenBank/DDBJ databases">
        <title>Paraeoetvoesia sp. YC-7-48 draft genome sequence.</title>
        <authorList>
            <person name="Yao L."/>
        </authorList>
    </citation>
    <scope>NUCLEOTIDE SEQUENCE [LARGE SCALE GENOMIC DNA]</scope>
    <source>
        <strain evidence="6">YC-7-48</strain>
    </source>
</reference>
<keyword evidence="6" id="KW-1185">Reference proteome</keyword>
<dbReference type="EMBL" id="JACJUU010000008">
    <property type="protein sequence ID" value="MBC2770431.1"/>
    <property type="molecule type" value="Genomic_DNA"/>
</dbReference>
<dbReference type="GO" id="GO:0046872">
    <property type="term" value="F:metal ion binding"/>
    <property type="evidence" value="ECO:0007669"/>
    <property type="project" value="UniProtKB-KW"/>
</dbReference>
<dbReference type="RefSeq" id="WP_185780109.1">
    <property type="nucleotide sequence ID" value="NZ_JACJUU010000008.1"/>
</dbReference>
<evidence type="ECO:0000313" key="5">
    <source>
        <dbReference type="EMBL" id="MBC2770431.1"/>
    </source>
</evidence>
<keyword evidence="3 5" id="KW-0456">Lyase</keyword>
<dbReference type="Pfam" id="PF03328">
    <property type="entry name" value="HpcH_HpaI"/>
    <property type="match status" value="1"/>
</dbReference>
<accession>A0A842HT81</accession>
<evidence type="ECO:0000256" key="3">
    <source>
        <dbReference type="ARBA" id="ARBA00023239"/>
    </source>
</evidence>
<dbReference type="AlphaFoldDB" id="A0A842HT81"/>
<dbReference type="SUPFAM" id="SSF51621">
    <property type="entry name" value="Phosphoenolpyruvate/pyruvate domain"/>
    <property type="match status" value="1"/>
</dbReference>
<dbReference type="InterPro" id="IPR005000">
    <property type="entry name" value="Aldolase/citrate-lyase_domain"/>
</dbReference>
<feature type="domain" description="HpcH/HpaI aldolase/citrate lyase" evidence="4">
    <location>
        <begin position="23"/>
        <end position="250"/>
    </location>
</feature>
<proteinExistence type="inferred from homology"/>
<dbReference type="Gene3D" id="3.20.20.60">
    <property type="entry name" value="Phosphoenolpyruvate-binding domains"/>
    <property type="match status" value="1"/>
</dbReference>
<organism evidence="5 6">
    <name type="scientific">Pusillimonas minor</name>
    <dbReference type="NCBI Taxonomy" id="2697024"/>
    <lineage>
        <taxon>Bacteria</taxon>
        <taxon>Pseudomonadati</taxon>
        <taxon>Pseudomonadota</taxon>
        <taxon>Betaproteobacteria</taxon>
        <taxon>Burkholderiales</taxon>
        <taxon>Alcaligenaceae</taxon>
        <taxon>Pusillimonas</taxon>
    </lineage>
</organism>
<keyword evidence="2" id="KW-0479">Metal-binding</keyword>
<dbReference type="FunFam" id="3.20.20.60:FF:000004">
    <property type="entry name" value="5-keto-4-deoxy-D-glucarate aldolase"/>
    <property type="match status" value="1"/>
</dbReference>
<dbReference type="PANTHER" id="PTHR30502">
    <property type="entry name" value="2-KETO-3-DEOXY-L-RHAMNONATE ALDOLASE"/>
    <property type="match status" value="1"/>
</dbReference>
<comment type="caution">
    <text evidence="5">The sequence shown here is derived from an EMBL/GenBank/DDBJ whole genome shotgun (WGS) entry which is preliminary data.</text>
</comment>
<comment type="similarity">
    <text evidence="1">Belongs to the HpcH/HpaI aldolase family.</text>
</comment>
<gene>
    <name evidence="5" type="ORF">GTU67_10980</name>
</gene>